<keyword evidence="6" id="KW-0472">Membrane</keyword>
<dbReference type="PANTHER" id="PTHR13355:SF11">
    <property type="entry name" value="GLUCOSAMINE 6-PHOSPHATE N-ACETYLTRANSFERASE"/>
    <property type="match status" value="1"/>
</dbReference>
<dbReference type="Pfam" id="PF00583">
    <property type="entry name" value="Acetyltransf_1"/>
    <property type="match status" value="1"/>
</dbReference>
<dbReference type="AlphaFoldDB" id="A0A072PF67"/>
<dbReference type="HOGENOM" id="CLU_072095_0_1_1"/>
<reference evidence="10 11" key="1">
    <citation type="submission" date="2013-03" db="EMBL/GenBank/DDBJ databases">
        <title>The Genome Sequence of Exophiala aquamarina CBS 119918.</title>
        <authorList>
            <consortium name="The Broad Institute Genomics Platform"/>
            <person name="Cuomo C."/>
            <person name="de Hoog S."/>
            <person name="Gorbushina A."/>
            <person name="Walker B."/>
            <person name="Young S.K."/>
            <person name="Zeng Q."/>
            <person name="Gargeya S."/>
            <person name="Fitzgerald M."/>
            <person name="Haas B."/>
            <person name="Abouelleil A."/>
            <person name="Allen A.W."/>
            <person name="Alvarado L."/>
            <person name="Arachchi H.M."/>
            <person name="Berlin A.M."/>
            <person name="Chapman S.B."/>
            <person name="Gainer-Dewar J."/>
            <person name="Goldberg J."/>
            <person name="Griggs A."/>
            <person name="Gujja S."/>
            <person name="Hansen M."/>
            <person name="Howarth C."/>
            <person name="Imamovic A."/>
            <person name="Ireland A."/>
            <person name="Larimer J."/>
            <person name="McCowan C."/>
            <person name="Murphy C."/>
            <person name="Pearson M."/>
            <person name="Poon T.W."/>
            <person name="Priest M."/>
            <person name="Roberts A."/>
            <person name="Saif S."/>
            <person name="Shea T."/>
            <person name="Sisk P."/>
            <person name="Sykes S."/>
            <person name="Wortman J."/>
            <person name="Nusbaum C."/>
            <person name="Birren B."/>
        </authorList>
    </citation>
    <scope>NUCLEOTIDE SEQUENCE [LARGE SCALE GENOMIC DNA]</scope>
    <source>
        <strain evidence="10 11">CBS 119918</strain>
    </source>
</reference>
<keyword evidence="7 8" id="KW-0012">Acyltransferase</keyword>
<evidence type="ECO:0000256" key="2">
    <source>
        <dbReference type="ARBA" id="ARBA00004586"/>
    </source>
</evidence>
<comment type="catalytic activity">
    <reaction evidence="8">
        <text>D-glucosamine 6-phosphate + acetyl-CoA = N-acetyl-D-glucosamine 6-phosphate + CoA + H(+)</text>
        <dbReference type="Rhea" id="RHEA:10292"/>
        <dbReference type="ChEBI" id="CHEBI:15378"/>
        <dbReference type="ChEBI" id="CHEBI:57287"/>
        <dbReference type="ChEBI" id="CHEBI:57288"/>
        <dbReference type="ChEBI" id="CHEBI:57513"/>
        <dbReference type="ChEBI" id="CHEBI:58725"/>
        <dbReference type="EC" id="2.3.1.4"/>
    </reaction>
</comment>
<dbReference type="GO" id="GO:0006048">
    <property type="term" value="P:UDP-N-acetylglucosamine biosynthetic process"/>
    <property type="evidence" value="ECO:0007669"/>
    <property type="project" value="UniProtKB-UniRule"/>
</dbReference>
<keyword evidence="5" id="KW-0256">Endoplasmic reticulum</keyword>
<dbReference type="GO" id="GO:0004343">
    <property type="term" value="F:glucosamine 6-phosphate N-acetyltransferase activity"/>
    <property type="evidence" value="ECO:0007669"/>
    <property type="project" value="UniProtKB-UniRule"/>
</dbReference>
<keyword evidence="11" id="KW-1185">Reference proteome</keyword>
<organism evidence="10 11">
    <name type="scientific">Exophiala aquamarina CBS 119918</name>
    <dbReference type="NCBI Taxonomy" id="1182545"/>
    <lineage>
        <taxon>Eukaryota</taxon>
        <taxon>Fungi</taxon>
        <taxon>Dikarya</taxon>
        <taxon>Ascomycota</taxon>
        <taxon>Pezizomycotina</taxon>
        <taxon>Eurotiomycetes</taxon>
        <taxon>Chaetothyriomycetidae</taxon>
        <taxon>Chaetothyriales</taxon>
        <taxon>Herpotrichiellaceae</taxon>
        <taxon>Exophiala</taxon>
    </lineage>
</organism>
<dbReference type="InterPro" id="IPR016181">
    <property type="entry name" value="Acyl_CoA_acyltransferase"/>
</dbReference>
<evidence type="ECO:0000256" key="5">
    <source>
        <dbReference type="ARBA" id="ARBA00022824"/>
    </source>
</evidence>
<dbReference type="InterPro" id="IPR039143">
    <property type="entry name" value="GNPNAT1-like"/>
</dbReference>
<comment type="subcellular location">
    <subcellularLocation>
        <location evidence="1">Endomembrane system</location>
        <topology evidence="1">Peripheral membrane protein</topology>
    </subcellularLocation>
    <subcellularLocation>
        <location evidence="2">Endoplasmic reticulum membrane</location>
    </subcellularLocation>
</comment>
<name>A0A072PF67_9EURO</name>
<comment type="similarity">
    <text evidence="8">Belongs to the acetyltransferase family. GNA1 subfamily.</text>
</comment>
<dbReference type="Proteomes" id="UP000027920">
    <property type="component" value="Unassembled WGS sequence"/>
</dbReference>
<evidence type="ECO:0000259" key="9">
    <source>
        <dbReference type="PROSITE" id="PS51186"/>
    </source>
</evidence>
<dbReference type="RefSeq" id="XP_013261111.1">
    <property type="nucleotide sequence ID" value="XM_013405657.1"/>
</dbReference>
<dbReference type="OrthoDB" id="10039976at2759"/>
<dbReference type="STRING" id="1182545.A0A072PF67"/>
<dbReference type="FunFam" id="3.40.630.30:FF:000048">
    <property type="entry name" value="Glucosamine 6-phosphate N-acetyltransferase"/>
    <property type="match status" value="1"/>
</dbReference>
<dbReference type="EMBL" id="AMGV01000004">
    <property type="protein sequence ID" value="KEF58521.1"/>
    <property type="molecule type" value="Genomic_DNA"/>
</dbReference>
<accession>A0A072PF67</accession>
<dbReference type="UniPathway" id="UPA00113">
    <property type="reaction ID" value="UER00529"/>
</dbReference>
<comment type="pathway">
    <text evidence="8">Nucleotide-sugar biosynthesis; UDP-N-acetyl-alpha-D-glucosamine biosynthesis; N-acetyl-alpha-D-glucosamine 1-phosphate from alpha-D-glucosamine 6-phosphate (route I): step 1/2.</text>
</comment>
<gene>
    <name evidence="10" type="ORF">A1O9_06447</name>
</gene>
<evidence type="ECO:0000256" key="1">
    <source>
        <dbReference type="ARBA" id="ARBA00004184"/>
    </source>
</evidence>
<dbReference type="InterPro" id="IPR000182">
    <property type="entry name" value="GNAT_dom"/>
</dbReference>
<evidence type="ECO:0000313" key="11">
    <source>
        <dbReference type="Proteomes" id="UP000027920"/>
    </source>
</evidence>
<sequence>MANQAAGEGLFSNSLVSDEVKTSFPPGYTVRSLERTDFAKGFLDCLRVLTWVGDLTEQEFYERYDEMNTQGKGTYYLLVIEFEGKIVGTGSLIVEKKFIHNRGLCGHIEEVSIAKEQQGKHFGQRMLAALDSVAKNLGCYKTILDCSVDKEPFYVKCQYHNSGTEMSHYYEEWKEPYYRG</sequence>
<evidence type="ECO:0000256" key="6">
    <source>
        <dbReference type="ARBA" id="ARBA00023136"/>
    </source>
</evidence>
<evidence type="ECO:0000256" key="4">
    <source>
        <dbReference type="ARBA" id="ARBA00022679"/>
    </source>
</evidence>
<dbReference type="EC" id="2.3.1.4" evidence="8"/>
<evidence type="ECO:0000256" key="3">
    <source>
        <dbReference type="ARBA" id="ARBA00011738"/>
    </source>
</evidence>
<dbReference type="GeneID" id="25281364"/>
<evidence type="ECO:0000256" key="7">
    <source>
        <dbReference type="ARBA" id="ARBA00023315"/>
    </source>
</evidence>
<dbReference type="Gene3D" id="3.40.630.30">
    <property type="match status" value="1"/>
</dbReference>
<comment type="subunit">
    <text evidence="3">Homodimer.</text>
</comment>
<dbReference type="VEuPathDB" id="FungiDB:A1O9_06447"/>
<evidence type="ECO:0000256" key="8">
    <source>
        <dbReference type="RuleBase" id="RU365086"/>
    </source>
</evidence>
<feature type="domain" description="N-acetyltransferase" evidence="9">
    <location>
        <begin position="28"/>
        <end position="180"/>
    </location>
</feature>
<proteinExistence type="inferred from homology"/>
<comment type="caution">
    <text evidence="10">The sequence shown here is derived from an EMBL/GenBank/DDBJ whole genome shotgun (WGS) entry which is preliminary data.</text>
</comment>
<evidence type="ECO:0000313" key="10">
    <source>
        <dbReference type="EMBL" id="KEF58521.1"/>
    </source>
</evidence>
<dbReference type="SUPFAM" id="SSF55729">
    <property type="entry name" value="Acyl-CoA N-acyltransferases (Nat)"/>
    <property type="match status" value="1"/>
</dbReference>
<dbReference type="CDD" id="cd04301">
    <property type="entry name" value="NAT_SF"/>
    <property type="match status" value="1"/>
</dbReference>
<dbReference type="PANTHER" id="PTHR13355">
    <property type="entry name" value="GLUCOSAMINE 6-PHOSPHATE N-ACETYLTRANSFERASE"/>
    <property type="match status" value="1"/>
</dbReference>
<dbReference type="PROSITE" id="PS51186">
    <property type="entry name" value="GNAT"/>
    <property type="match status" value="1"/>
</dbReference>
<keyword evidence="4 8" id="KW-0808">Transferase</keyword>
<dbReference type="GO" id="GO:0005789">
    <property type="term" value="C:endoplasmic reticulum membrane"/>
    <property type="evidence" value="ECO:0007669"/>
    <property type="project" value="UniProtKB-SubCell"/>
</dbReference>
<protein>
    <recommendedName>
        <fullName evidence="8">Glucosamine 6-phosphate N-acetyltransferase</fullName>
        <ecNumber evidence="8">2.3.1.4</ecNumber>
    </recommendedName>
</protein>